<gene>
    <name evidence="1" type="ORF">GCM10017667_19070</name>
</gene>
<name>A0A919BGE5_STRFL</name>
<comment type="caution">
    <text evidence="1">The sequence shown here is derived from an EMBL/GenBank/DDBJ whole genome shotgun (WGS) entry which is preliminary data.</text>
</comment>
<dbReference type="RefSeq" id="WP_150230541.1">
    <property type="nucleotide sequence ID" value="NZ_BNBE01000001.1"/>
</dbReference>
<reference evidence="1" key="2">
    <citation type="submission" date="2020-09" db="EMBL/GenBank/DDBJ databases">
        <authorList>
            <person name="Sun Q."/>
            <person name="Ohkuma M."/>
        </authorList>
    </citation>
    <scope>NUCLEOTIDE SEQUENCE</scope>
    <source>
        <strain evidence="1">JCM 4122</strain>
    </source>
</reference>
<evidence type="ECO:0000313" key="2">
    <source>
        <dbReference type="Proteomes" id="UP000632849"/>
    </source>
</evidence>
<dbReference type="AlphaFoldDB" id="A0A919BGE5"/>
<dbReference type="GeneID" id="95660871"/>
<keyword evidence="2" id="KW-1185">Reference proteome</keyword>
<dbReference type="Proteomes" id="UP000632849">
    <property type="component" value="Unassembled WGS sequence"/>
</dbReference>
<reference evidence="1" key="1">
    <citation type="journal article" date="2014" name="Int. J. Syst. Evol. Microbiol.">
        <title>Complete genome sequence of Corynebacterium casei LMG S-19264T (=DSM 44701T), isolated from a smear-ripened cheese.</title>
        <authorList>
            <consortium name="US DOE Joint Genome Institute (JGI-PGF)"/>
            <person name="Walter F."/>
            <person name="Albersmeier A."/>
            <person name="Kalinowski J."/>
            <person name="Ruckert C."/>
        </authorList>
    </citation>
    <scope>NUCLEOTIDE SEQUENCE</scope>
    <source>
        <strain evidence="1">JCM 4122</strain>
    </source>
</reference>
<protein>
    <submittedName>
        <fullName evidence="1">Uncharacterized protein</fullName>
    </submittedName>
</protein>
<accession>A0A919BGE5</accession>
<evidence type="ECO:0000313" key="1">
    <source>
        <dbReference type="EMBL" id="GHF90184.1"/>
    </source>
</evidence>
<proteinExistence type="predicted"/>
<organism evidence="1 2">
    <name type="scientific">Streptomyces filamentosus</name>
    <name type="common">Streptomyces roseosporus</name>
    <dbReference type="NCBI Taxonomy" id="67294"/>
    <lineage>
        <taxon>Bacteria</taxon>
        <taxon>Bacillati</taxon>
        <taxon>Actinomycetota</taxon>
        <taxon>Actinomycetes</taxon>
        <taxon>Kitasatosporales</taxon>
        <taxon>Streptomycetaceae</taxon>
        <taxon>Streptomyces</taxon>
    </lineage>
</organism>
<dbReference type="EMBL" id="BNBE01000001">
    <property type="protein sequence ID" value="GHF90184.1"/>
    <property type="molecule type" value="Genomic_DNA"/>
</dbReference>
<sequence>MRPAPGDIVYAYRKPRPPSRRTFSIRLGLQHPVLRLGPLSVTDEHGHDWIEVLPVPRGTLDTPLDPGAVLLVPVLDVVAHKDALPPDLLDLALTVLETGEPPWPTLREALRRG</sequence>